<dbReference type="AlphaFoldDB" id="A0A4Q9QB47"/>
<proteinExistence type="predicted"/>
<dbReference type="EMBL" id="ML145086">
    <property type="protein sequence ID" value="TBU64366.1"/>
    <property type="molecule type" value="Genomic_DNA"/>
</dbReference>
<reference evidence="2 3" key="1">
    <citation type="submission" date="2019-01" db="EMBL/GenBank/DDBJ databases">
        <title>Draft genome sequences of three monokaryotic isolates of the white-rot basidiomycete fungus Dichomitus squalens.</title>
        <authorList>
            <consortium name="DOE Joint Genome Institute"/>
            <person name="Lopez S.C."/>
            <person name="Andreopoulos B."/>
            <person name="Pangilinan J."/>
            <person name="Lipzen A."/>
            <person name="Riley R."/>
            <person name="Ahrendt S."/>
            <person name="Ng V."/>
            <person name="Barry K."/>
            <person name="Daum C."/>
            <person name="Grigoriev I.V."/>
            <person name="Hilden K.S."/>
            <person name="Makela M.R."/>
            <person name="de Vries R.P."/>
        </authorList>
    </citation>
    <scope>NUCLEOTIDE SEQUENCE [LARGE SCALE GENOMIC DNA]</scope>
    <source>
        <strain evidence="2 3">CBS 464.89</strain>
    </source>
</reference>
<gene>
    <name evidence="2" type="ORF">BD310DRAFT_914517</name>
</gene>
<accession>A0A4Q9QB47</accession>
<sequence>MAAAAAIVAPTVPPAGEPVEVLATHSPYALPTSAAQSVPEDRRGVMAVIFGGFGRTKTKFFDKTKPARDWISTKTCKAAGYAVVYGVPALQLAGEVVGDVVEAAGIPEDPIQYNPIKTATPWFLKMFAGMSPDYHLARGNKYLDDALDLLVNYEEFIPPNLMTDLVKNWLTLDNEGGGFHIVNQVPHVADARQWKRDAKYLMVLTKRKSREARARCLMAKEQPRGRNKASSTPQSAPLSSALRARSNRRRRGGAEDDRILEGVEPTPESDQESAQGDDPFTDASSDEGDAEDADDASD</sequence>
<keyword evidence="3" id="KW-1185">Reference proteome</keyword>
<feature type="compositionally biased region" description="Basic and acidic residues" evidence="1">
    <location>
        <begin position="252"/>
        <end position="261"/>
    </location>
</feature>
<feature type="compositionally biased region" description="Low complexity" evidence="1">
    <location>
        <begin position="235"/>
        <end position="244"/>
    </location>
</feature>
<protein>
    <submittedName>
        <fullName evidence="2">Uncharacterized protein</fullName>
    </submittedName>
</protein>
<dbReference type="Proteomes" id="UP000292082">
    <property type="component" value="Unassembled WGS sequence"/>
</dbReference>
<organism evidence="2 3">
    <name type="scientific">Dichomitus squalens</name>
    <dbReference type="NCBI Taxonomy" id="114155"/>
    <lineage>
        <taxon>Eukaryota</taxon>
        <taxon>Fungi</taxon>
        <taxon>Dikarya</taxon>
        <taxon>Basidiomycota</taxon>
        <taxon>Agaricomycotina</taxon>
        <taxon>Agaricomycetes</taxon>
        <taxon>Polyporales</taxon>
        <taxon>Polyporaceae</taxon>
        <taxon>Dichomitus</taxon>
    </lineage>
</organism>
<evidence type="ECO:0000313" key="3">
    <source>
        <dbReference type="Proteomes" id="UP000292082"/>
    </source>
</evidence>
<evidence type="ECO:0000313" key="2">
    <source>
        <dbReference type="EMBL" id="TBU64366.1"/>
    </source>
</evidence>
<feature type="region of interest" description="Disordered" evidence="1">
    <location>
        <begin position="217"/>
        <end position="298"/>
    </location>
</feature>
<evidence type="ECO:0000256" key="1">
    <source>
        <dbReference type="SAM" id="MobiDB-lite"/>
    </source>
</evidence>
<feature type="compositionally biased region" description="Acidic residues" evidence="1">
    <location>
        <begin position="284"/>
        <end position="298"/>
    </location>
</feature>
<name>A0A4Q9QB47_9APHY</name>